<proteinExistence type="predicted"/>
<name>A0A5B6ZWP3_DAVIN</name>
<dbReference type="EMBL" id="GHES01018230">
    <property type="protein sequence ID" value="MPA48789.1"/>
    <property type="molecule type" value="Transcribed_RNA"/>
</dbReference>
<dbReference type="Pfam" id="PF03732">
    <property type="entry name" value="Retrotrans_gag"/>
    <property type="match status" value="1"/>
</dbReference>
<accession>A0A5B6ZWP3</accession>
<dbReference type="InterPro" id="IPR005162">
    <property type="entry name" value="Retrotrans_gag_dom"/>
</dbReference>
<feature type="domain" description="Retrotransposon gag" evidence="1">
    <location>
        <begin position="16"/>
        <end position="103"/>
    </location>
</feature>
<evidence type="ECO:0000313" key="2">
    <source>
        <dbReference type="EMBL" id="MPA48789.1"/>
    </source>
</evidence>
<dbReference type="AlphaFoldDB" id="A0A5B6ZWP3"/>
<protein>
    <recommendedName>
        <fullName evidence="1">Retrotransposon gag domain-containing protein</fullName>
    </recommendedName>
</protein>
<organism evidence="2">
    <name type="scientific">Davidia involucrata</name>
    <name type="common">Dove tree</name>
    <dbReference type="NCBI Taxonomy" id="16924"/>
    <lineage>
        <taxon>Eukaryota</taxon>
        <taxon>Viridiplantae</taxon>
        <taxon>Streptophyta</taxon>
        <taxon>Embryophyta</taxon>
        <taxon>Tracheophyta</taxon>
        <taxon>Spermatophyta</taxon>
        <taxon>Magnoliopsida</taxon>
        <taxon>eudicotyledons</taxon>
        <taxon>Gunneridae</taxon>
        <taxon>Pentapetalae</taxon>
        <taxon>asterids</taxon>
        <taxon>Cornales</taxon>
        <taxon>Nyssaceae</taxon>
        <taxon>Davidia</taxon>
    </lineage>
</organism>
<sequence length="110" mass="12700">MHPVQGPKLDESHNHAAYYSEDEARLWYQLLKEEGRAITWQLLKEGLHVRFDPTECADFFGDLTKLRQNTTVRDYQGHFEKLLARAGRLTPAQQVGCFISGLKKSIRVEV</sequence>
<reference evidence="2" key="1">
    <citation type="submission" date="2019-08" db="EMBL/GenBank/DDBJ databases">
        <title>Reference gene set and small RNA set construction with multiple tissues from Davidia involucrata Baill.</title>
        <authorList>
            <person name="Yang H."/>
            <person name="Zhou C."/>
            <person name="Li G."/>
            <person name="Wang J."/>
            <person name="Gao P."/>
            <person name="Wang M."/>
            <person name="Wang R."/>
            <person name="Zhao Y."/>
        </authorList>
    </citation>
    <scope>NUCLEOTIDE SEQUENCE</scope>
    <source>
        <tissue evidence="2">Mixed with DoveR01_LX</tissue>
    </source>
</reference>
<evidence type="ECO:0000259" key="1">
    <source>
        <dbReference type="Pfam" id="PF03732"/>
    </source>
</evidence>
<gene>
    <name evidence="2" type="ORF">Din_018230</name>
</gene>